<comment type="caution">
    <text evidence="1">The sequence shown here is derived from an EMBL/GenBank/DDBJ whole genome shotgun (WGS) entry which is preliminary data.</text>
</comment>
<keyword evidence="2" id="KW-1185">Reference proteome</keyword>
<protein>
    <recommendedName>
        <fullName evidence="3">TfoX N-terminal domain-containing protein</fullName>
    </recommendedName>
</protein>
<reference evidence="1" key="1">
    <citation type="submission" date="2023-06" db="EMBL/GenBank/DDBJ databases">
        <title>Genomic of Agaribacillus aureum.</title>
        <authorList>
            <person name="Wang G."/>
        </authorList>
    </citation>
    <scope>NUCLEOTIDE SEQUENCE</scope>
    <source>
        <strain evidence="1">BMA12</strain>
    </source>
</reference>
<proteinExistence type="predicted"/>
<dbReference type="Proteomes" id="UP001172083">
    <property type="component" value="Unassembled WGS sequence"/>
</dbReference>
<gene>
    <name evidence="1" type="ORF">QQ020_09250</name>
</gene>
<dbReference type="EMBL" id="JAUJEB010000001">
    <property type="protein sequence ID" value="MDN5212237.1"/>
    <property type="molecule type" value="Genomic_DNA"/>
</dbReference>
<evidence type="ECO:0000313" key="1">
    <source>
        <dbReference type="EMBL" id="MDN5212237.1"/>
    </source>
</evidence>
<evidence type="ECO:0000313" key="2">
    <source>
        <dbReference type="Proteomes" id="UP001172083"/>
    </source>
</evidence>
<name>A0ABT8L5A9_9BACT</name>
<evidence type="ECO:0008006" key="3">
    <source>
        <dbReference type="Google" id="ProtNLM"/>
    </source>
</evidence>
<accession>A0ABT8L5A9</accession>
<dbReference type="RefSeq" id="WP_346757559.1">
    <property type="nucleotide sequence ID" value="NZ_JAUJEB010000001.1"/>
</dbReference>
<sequence>MAQNINFNKNNEANFTLIEKYTPEKMTPLELFHQIAEETPDARPGKMFGALCLKAGNGKAAAMFWKDNMVFKLTGEDEQEARSLDGTSTFNPMGTKPMNGWIQVPFDYADKWQAFAVSALAYVSTLK</sequence>
<organism evidence="1 2">
    <name type="scientific">Agaribacillus aureus</name>
    <dbReference type="NCBI Taxonomy" id="3051825"/>
    <lineage>
        <taxon>Bacteria</taxon>
        <taxon>Pseudomonadati</taxon>
        <taxon>Bacteroidota</taxon>
        <taxon>Cytophagia</taxon>
        <taxon>Cytophagales</taxon>
        <taxon>Splendidivirgaceae</taxon>
        <taxon>Agaribacillus</taxon>
    </lineage>
</organism>